<dbReference type="PROSITE" id="PS50893">
    <property type="entry name" value="ABC_TRANSPORTER_2"/>
    <property type="match status" value="1"/>
</dbReference>
<dbReference type="PANTHER" id="PTHR43875">
    <property type="entry name" value="MALTODEXTRIN IMPORT ATP-BINDING PROTEIN MSMX"/>
    <property type="match status" value="1"/>
</dbReference>
<keyword evidence="4 8" id="KW-0067">ATP-binding</keyword>
<dbReference type="InterPro" id="IPR003593">
    <property type="entry name" value="AAA+_ATPase"/>
</dbReference>
<sequence>MRRINYVVFEDLVKRYKGSNKNVIENFNLSIDKGEFIVIVGSSGSGKSTLLEMICGFEEITEGSISIDNKIINDIEPKDRDISMVFQNYALLPHLTAYENIAFGMKIRKVNKEEIDKKVMWVAKILHLEEYLNVKPKKLSGGQRQRIALARAIVRKPKLFLMDEPLSNLDAKLRNETCNEIVALHKKINATTIYVTHDQTEALTMADRIVVLNDGRVEQVGTPKELYTNPSSIFVATFLGKPQMNLFEMKIKDERVILNDLIDIGILDESNRLNKDEYIIGFRAEDIQISEEGNSSIRAIIEKIEYLGSETILYLDYEGIKFTTKTYKIKDFKINEKINISFNLKNANIFNKHNKRNIRGEQNEEKNN</sequence>
<dbReference type="PANTHER" id="PTHR43875:SF15">
    <property type="entry name" value="TREHALOSE IMPORT ATP-BINDING PROTEIN SUGC"/>
    <property type="match status" value="1"/>
</dbReference>
<comment type="caution">
    <text evidence="8">The sequence shown here is derived from an EMBL/GenBank/DDBJ whole genome shotgun (WGS) entry which is preliminary data.</text>
</comment>
<evidence type="ECO:0000256" key="5">
    <source>
        <dbReference type="ARBA" id="ARBA00022967"/>
    </source>
</evidence>
<keyword evidence="3" id="KW-0547">Nucleotide-binding</keyword>
<evidence type="ECO:0000256" key="2">
    <source>
        <dbReference type="ARBA" id="ARBA00022475"/>
    </source>
</evidence>
<dbReference type="RefSeq" id="WP_221862090.1">
    <property type="nucleotide sequence ID" value="NZ_JAIKTU010000014.1"/>
</dbReference>
<evidence type="ECO:0000256" key="4">
    <source>
        <dbReference type="ARBA" id="ARBA00022840"/>
    </source>
</evidence>
<dbReference type="InterPro" id="IPR012340">
    <property type="entry name" value="NA-bd_OB-fold"/>
</dbReference>
<dbReference type="CDD" id="cd03301">
    <property type="entry name" value="ABC_MalK_N"/>
    <property type="match status" value="1"/>
</dbReference>
<gene>
    <name evidence="8" type="ORF">K5V21_15645</name>
</gene>
<dbReference type="Gene3D" id="2.40.50.140">
    <property type="entry name" value="Nucleic acid-binding proteins"/>
    <property type="match status" value="1"/>
</dbReference>
<dbReference type="EMBL" id="JAIKTU010000014">
    <property type="protein sequence ID" value="MBY0756878.1"/>
    <property type="molecule type" value="Genomic_DNA"/>
</dbReference>
<dbReference type="InterPro" id="IPR047641">
    <property type="entry name" value="ABC_transpr_MalK/UgpC-like"/>
</dbReference>
<dbReference type="Gene3D" id="3.40.50.300">
    <property type="entry name" value="P-loop containing nucleotide triphosphate hydrolases"/>
    <property type="match status" value="1"/>
</dbReference>
<dbReference type="SUPFAM" id="SSF52540">
    <property type="entry name" value="P-loop containing nucleoside triphosphate hydrolases"/>
    <property type="match status" value="1"/>
</dbReference>
<protein>
    <submittedName>
        <fullName evidence="8">ABC transporter ATP-binding protein</fullName>
    </submittedName>
</protein>
<keyword evidence="1" id="KW-0813">Transport</keyword>
<evidence type="ECO:0000313" key="8">
    <source>
        <dbReference type="EMBL" id="MBY0756878.1"/>
    </source>
</evidence>
<dbReference type="SUPFAM" id="SSF50331">
    <property type="entry name" value="MOP-like"/>
    <property type="match status" value="1"/>
</dbReference>
<dbReference type="InterPro" id="IPR008995">
    <property type="entry name" value="Mo/tungstate-bd_C_term_dom"/>
</dbReference>
<organism evidence="8 9">
    <name type="scientific">Clostridium sardiniense</name>
    <name type="common">Clostridium absonum</name>
    <dbReference type="NCBI Taxonomy" id="29369"/>
    <lineage>
        <taxon>Bacteria</taxon>
        <taxon>Bacillati</taxon>
        <taxon>Bacillota</taxon>
        <taxon>Clostridia</taxon>
        <taxon>Eubacteriales</taxon>
        <taxon>Clostridiaceae</taxon>
        <taxon>Clostridium</taxon>
    </lineage>
</organism>
<proteinExistence type="predicted"/>
<dbReference type="Gene3D" id="2.40.50.100">
    <property type="match status" value="1"/>
</dbReference>
<keyword evidence="6" id="KW-0472">Membrane</keyword>
<name>A0ABS7L1E1_CLOSR</name>
<keyword evidence="9" id="KW-1185">Reference proteome</keyword>
<evidence type="ECO:0000256" key="6">
    <source>
        <dbReference type="ARBA" id="ARBA00023136"/>
    </source>
</evidence>
<dbReference type="InterPro" id="IPR015855">
    <property type="entry name" value="ABC_transpr_MalK-like"/>
</dbReference>
<dbReference type="InterPro" id="IPR017871">
    <property type="entry name" value="ABC_transporter-like_CS"/>
</dbReference>
<reference evidence="8 9" key="1">
    <citation type="journal article" date="2021" name="Cell Host Microbe">
        <title>in vivo commensal control of Clostridioides difficile virulence.</title>
        <authorList>
            <person name="Girinathan B.P."/>
            <person name="Dibenedetto N."/>
            <person name="Worley J.N."/>
            <person name="Peltier J."/>
            <person name="Arrieta-Ortiz M.L."/>
            <person name="Rupa Christinal Immanuel S."/>
            <person name="Lavin R."/>
            <person name="Delaney M.L."/>
            <person name="Cummins C."/>
            <person name="Hoffmann M."/>
            <person name="Luo Y."/>
            <person name="Gonzalez-Escalona N."/>
            <person name="Allard M."/>
            <person name="Onderdonk A.B."/>
            <person name="Gerber G.K."/>
            <person name="Sonenshein A.L."/>
            <person name="Baliga N."/>
            <person name="Dupuy B."/>
            <person name="Bry L."/>
        </authorList>
    </citation>
    <scope>NUCLEOTIDE SEQUENCE [LARGE SCALE GENOMIC DNA]</scope>
    <source>
        <strain evidence="8 9">DSM 599</strain>
    </source>
</reference>
<dbReference type="InterPro" id="IPR013611">
    <property type="entry name" value="Transp-assoc_OB_typ2"/>
</dbReference>
<evidence type="ECO:0000256" key="1">
    <source>
        <dbReference type="ARBA" id="ARBA00022448"/>
    </source>
</evidence>
<dbReference type="Pfam" id="PF08402">
    <property type="entry name" value="TOBE_2"/>
    <property type="match status" value="1"/>
</dbReference>
<keyword evidence="5" id="KW-1278">Translocase</keyword>
<dbReference type="InterPro" id="IPR027417">
    <property type="entry name" value="P-loop_NTPase"/>
</dbReference>
<accession>A0ABS7L1E1</accession>
<dbReference type="InterPro" id="IPR003439">
    <property type="entry name" value="ABC_transporter-like_ATP-bd"/>
</dbReference>
<dbReference type="Pfam" id="PF00005">
    <property type="entry name" value="ABC_tran"/>
    <property type="match status" value="1"/>
</dbReference>
<dbReference type="PROSITE" id="PS00211">
    <property type="entry name" value="ABC_TRANSPORTER_1"/>
    <property type="match status" value="1"/>
</dbReference>
<evidence type="ECO:0000313" key="9">
    <source>
        <dbReference type="Proteomes" id="UP001299068"/>
    </source>
</evidence>
<dbReference type="SMART" id="SM00382">
    <property type="entry name" value="AAA"/>
    <property type="match status" value="1"/>
</dbReference>
<dbReference type="Proteomes" id="UP001299068">
    <property type="component" value="Unassembled WGS sequence"/>
</dbReference>
<evidence type="ECO:0000259" key="7">
    <source>
        <dbReference type="PROSITE" id="PS50893"/>
    </source>
</evidence>
<evidence type="ECO:0000256" key="3">
    <source>
        <dbReference type="ARBA" id="ARBA00022741"/>
    </source>
</evidence>
<keyword evidence="2" id="KW-1003">Cell membrane</keyword>
<feature type="domain" description="ABC transporter" evidence="7">
    <location>
        <begin position="7"/>
        <end position="239"/>
    </location>
</feature>
<dbReference type="GO" id="GO:0005524">
    <property type="term" value="F:ATP binding"/>
    <property type="evidence" value="ECO:0007669"/>
    <property type="project" value="UniProtKB-KW"/>
</dbReference>